<organism evidence="2 3">
    <name type="scientific">Mesorhizobium neociceri</name>
    <dbReference type="NCBI Taxonomy" id="1307853"/>
    <lineage>
        <taxon>Bacteria</taxon>
        <taxon>Pseudomonadati</taxon>
        <taxon>Pseudomonadota</taxon>
        <taxon>Alphaproteobacteria</taxon>
        <taxon>Hyphomicrobiales</taxon>
        <taxon>Phyllobacteriaceae</taxon>
        <taxon>Mesorhizobium</taxon>
    </lineage>
</organism>
<accession>A0A838B2C5</accession>
<keyword evidence="1" id="KW-0812">Transmembrane</keyword>
<comment type="caution">
    <text evidence="2">The sequence shown here is derived from an EMBL/GenBank/DDBJ whole genome shotgun (WGS) entry which is preliminary data.</text>
</comment>
<protein>
    <submittedName>
        <fullName evidence="2">Uncharacterized protein</fullName>
    </submittedName>
</protein>
<evidence type="ECO:0000256" key="1">
    <source>
        <dbReference type="SAM" id="Phobius"/>
    </source>
</evidence>
<feature type="transmembrane region" description="Helical" evidence="1">
    <location>
        <begin position="36"/>
        <end position="56"/>
    </location>
</feature>
<feature type="transmembrane region" description="Helical" evidence="1">
    <location>
        <begin position="102"/>
        <end position="123"/>
    </location>
</feature>
<dbReference type="EMBL" id="JACDTY010000003">
    <property type="protein sequence ID" value="MBA1140187.1"/>
    <property type="molecule type" value="Genomic_DNA"/>
</dbReference>
<dbReference type="Proteomes" id="UP000558284">
    <property type="component" value="Unassembled WGS sequence"/>
</dbReference>
<name>A0A838B2C5_9HYPH</name>
<evidence type="ECO:0000313" key="3">
    <source>
        <dbReference type="Proteomes" id="UP000558284"/>
    </source>
</evidence>
<proteinExistence type="predicted"/>
<dbReference type="AlphaFoldDB" id="A0A838B2C5"/>
<sequence>MRTFFTSFMAFFLSLLVGAIVAVGLAINTDAHEEYILVFIACGLVTTVVTMLFFIAQFFPNPLNAINWVGIGTFVLFVLIGFGLIGWTFSQPPEGRDWGGNLPIIAGLVLPSLVTIAVHWLFVRWRVMRGQADFGRGEASA</sequence>
<gene>
    <name evidence="2" type="ORF">H0241_07930</name>
</gene>
<dbReference type="RefSeq" id="WP_181056887.1">
    <property type="nucleotide sequence ID" value="NZ_JACDTY010000003.1"/>
</dbReference>
<keyword evidence="1" id="KW-1133">Transmembrane helix</keyword>
<keyword evidence="1" id="KW-0472">Membrane</keyword>
<feature type="transmembrane region" description="Helical" evidence="1">
    <location>
        <begin position="68"/>
        <end position="90"/>
    </location>
</feature>
<reference evidence="2 3" key="1">
    <citation type="submission" date="2020-07" db="EMBL/GenBank/DDBJ databases">
        <title>Definition of the novel symbiovar canariense within Mesorhizobium novociceri, a new species of genus Mesorhizobium nodulating Cicer canariense in the Caldera de Taburiente National Park (La Palma, Canary Islands).</title>
        <authorList>
            <person name="Leon-Barrios M."/>
            <person name="Perez-Yepez J."/>
            <person name="Flores-Felix J.D."/>
            <person name="Ramirez-Baena M.H."/>
            <person name="Pulido-Suarez L."/>
            <person name="Igual J.M."/>
            <person name="Velazquez E."/>
            <person name="Peix A."/>
        </authorList>
    </citation>
    <scope>NUCLEOTIDE SEQUENCE [LARGE SCALE GENOMIC DNA]</scope>
    <source>
        <strain evidence="2 3">CCANP35</strain>
    </source>
</reference>
<keyword evidence="3" id="KW-1185">Reference proteome</keyword>
<evidence type="ECO:0000313" key="2">
    <source>
        <dbReference type="EMBL" id="MBA1140187.1"/>
    </source>
</evidence>